<protein>
    <recommendedName>
        <fullName evidence="4">Transposase</fullName>
    </recommendedName>
</protein>
<evidence type="ECO:0000313" key="3">
    <source>
        <dbReference type="Proteomes" id="UP001521222"/>
    </source>
</evidence>
<dbReference type="Proteomes" id="UP001521222">
    <property type="component" value="Unassembled WGS sequence"/>
</dbReference>
<evidence type="ECO:0000313" key="2">
    <source>
        <dbReference type="EMBL" id="KAL1605839.1"/>
    </source>
</evidence>
<organism evidence="2 3">
    <name type="scientific">Nothophoma quercina</name>
    <dbReference type="NCBI Taxonomy" id="749835"/>
    <lineage>
        <taxon>Eukaryota</taxon>
        <taxon>Fungi</taxon>
        <taxon>Dikarya</taxon>
        <taxon>Ascomycota</taxon>
        <taxon>Pezizomycotina</taxon>
        <taxon>Dothideomycetes</taxon>
        <taxon>Pleosporomycetidae</taxon>
        <taxon>Pleosporales</taxon>
        <taxon>Pleosporineae</taxon>
        <taxon>Didymellaceae</taxon>
        <taxon>Nothophoma</taxon>
    </lineage>
</organism>
<feature type="compositionally biased region" description="Acidic residues" evidence="1">
    <location>
        <begin position="183"/>
        <end position="215"/>
    </location>
</feature>
<evidence type="ECO:0008006" key="4">
    <source>
        <dbReference type="Google" id="ProtNLM"/>
    </source>
</evidence>
<comment type="caution">
    <text evidence="2">The sequence shown here is derived from an EMBL/GenBank/DDBJ whole genome shotgun (WGS) entry which is preliminary data.</text>
</comment>
<proteinExistence type="predicted"/>
<gene>
    <name evidence="2" type="ORF">SLS59_002958</name>
</gene>
<dbReference type="EMBL" id="JAKIXB020000008">
    <property type="protein sequence ID" value="KAL1605839.1"/>
    <property type="molecule type" value="Genomic_DNA"/>
</dbReference>
<evidence type="ECO:0000256" key="1">
    <source>
        <dbReference type="SAM" id="MobiDB-lite"/>
    </source>
</evidence>
<keyword evidence="3" id="KW-1185">Reference proteome</keyword>
<name>A0ABR3RN31_9PLEO</name>
<sequence length="602" mass="68765">MSAFPSTYRDLRRIASLYNGVAVVQLLAMHWEQLVDFHLAHDNWLDISAQTCRKPIAEAPLFGHNDSNCVKRTVVSVNRCVSVINWNTAWLAYAVEGLDVDIKEVTFLRPKRVHGVALTLINDGLQDTDYPHTILEILPYDRHFEAIIADATYAQYSHDHGIEAFFMYRDTRTQPFIEHTEAVDDTTEDEHEAEEVQDGYNDAEEDEDETEDEYDGYDSYDEFEEWVPGADEEVEEAVEKAVEDDTIDSNKDGHIVMPLGSSLENTAAFRGWAWDEDKAAAIQRTTNNVMVRELRALGGLKVLLDVSAENFQQARDGIFAAVKVAMDELRIQLEWIYFGESDAFLVQLADLVEDCDGVGHRACMQSFQRTKHSRKIRALTKGENRLVVRSSRLAANVMFRSALREQSSAGFRLSVRIEEKVLQPMPKLSKQWVYSWLHRPYKIASHHYVVTITPLLPSSTPLQSLTLDASSMQIQPWTSETKAFGYTYKEWAGTDMVTKRDIKESQGFRLIHIAARTMKETVWREVRRLGGREKLLQMGHLEFIRARDRMGRVVCGKLRQLRPDFEEIIAARGMLDSKLEQMLAVPDGPGHVEMTNALEPYL</sequence>
<accession>A0ABR3RN31</accession>
<feature type="region of interest" description="Disordered" evidence="1">
    <location>
        <begin position="181"/>
        <end position="215"/>
    </location>
</feature>
<reference evidence="2 3" key="1">
    <citation type="submission" date="2024-02" db="EMBL/GenBank/DDBJ databases">
        <title>De novo assembly and annotation of 12 fungi associated with fruit tree decline syndrome in Ontario, Canada.</title>
        <authorList>
            <person name="Sulman M."/>
            <person name="Ellouze W."/>
            <person name="Ilyukhin E."/>
        </authorList>
    </citation>
    <scope>NUCLEOTIDE SEQUENCE [LARGE SCALE GENOMIC DNA]</scope>
    <source>
        <strain evidence="2 3">M97-236</strain>
    </source>
</reference>